<evidence type="ECO:0000313" key="2">
    <source>
        <dbReference type="EMBL" id="SFI76458.1"/>
    </source>
</evidence>
<keyword evidence="1" id="KW-1133">Transmembrane helix</keyword>
<protein>
    <submittedName>
        <fullName evidence="2">Uncharacterized protein</fullName>
    </submittedName>
</protein>
<organism evidence="2 3">
    <name type="scientific">Myroides guanonis</name>
    <dbReference type="NCBI Taxonomy" id="1150112"/>
    <lineage>
        <taxon>Bacteria</taxon>
        <taxon>Pseudomonadati</taxon>
        <taxon>Bacteroidota</taxon>
        <taxon>Flavobacteriia</taxon>
        <taxon>Flavobacteriales</taxon>
        <taxon>Flavobacteriaceae</taxon>
        <taxon>Myroides</taxon>
    </lineage>
</organism>
<gene>
    <name evidence="2" type="ORF">SAMN04487893_10177</name>
</gene>
<dbReference type="EMBL" id="FORU01000001">
    <property type="protein sequence ID" value="SFI76458.1"/>
    <property type="molecule type" value="Genomic_DNA"/>
</dbReference>
<dbReference type="STRING" id="1150112.SAMN04487893_10177"/>
<keyword evidence="3" id="KW-1185">Reference proteome</keyword>
<evidence type="ECO:0000256" key="1">
    <source>
        <dbReference type="SAM" id="Phobius"/>
    </source>
</evidence>
<keyword evidence="1" id="KW-0812">Transmembrane</keyword>
<feature type="transmembrane region" description="Helical" evidence="1">
    <location>
        <begin position="12"/>
        <end position="32"/>
    </location>
</feature>
<accession>A0A1I3KVV0</accession>
<proteinExistence type="predicted"/>
<evidence type="ECO:0000313" key="3">
    <source>
        <dbReference type="Proteomes" id="UP000243887"/>
    </source>
</evidence>
<sequence length="206" mass="23153">MQENSKKLKVFLTLLLATNLIFMGFIAYLLWYNHTDIIQFERIDIKGKNGENRIVISNESHIPSPIVNGKEYKRKMTPAGLIFYDKNGSERGGLVFSDQDNTNLNVIAFDYQNADAIGIYSQDNALTDDFKAGLTINDKDLSGKPGYNINRINLVTENGNASLVMKDANEIPRLILKVDSLGTPSIEMFNKDGLVTWRPPIKQLIP</sequence>
<keyword evidence="1" id="KW-0472">Membrane</keyword>
<reference evidence="3" key="1">
    <citation type="submission" date="2016-10" db="EMBL/GenBank/DDBJ databases">
        <authorList>
            <person name="Varghese N."/>
            <person name="Submissions S."/>
        </authorList>
    </citation>
    <scope>NUCLEOTIDE SEQUENCE [LARGE SCALE GENOMIC DNA]</scope>
    <source>
        <strain evidence="3">DSM 26542</strain>
    </source>
</reference>
<name>A0A1I3KVV0_9FLAO</name>
<dbReference type="Proteomes" id="UP000243887">
    <property type="component" value="Unassembled WGS sequence"/>
</dbReference>
<dbReference type="AlphaFoldDB" id="A0A1I3KVV0"/>